<sequence>MSPDDLIARLDERLKRFETSRQPELILGHEIKAEATALLAATRIERDSLPPTRDDAMRMMLAHHHVSRLYFLRSFVSDPAGDPAELAAAVLMSAWLGNMVPDLLQPEVRALVGLTPATGSESEFATTITGVLQAASMTSGDPAVLDAAVLTMRARLSDPGGDPGGRVASCLCVAYRSRFMQRGDAADLDLAIEQGVRAFEAAEGDEERMSRATNLCACYRDRFDLGGADADLDRAVSSGERALGLVPPGRPVAQVLVNLSTAYFRRFTHRGTEHAALDRCIELVEQAMAAPGGVPAPVLSNAGMAYRERFLLHGRPDDLERAVELTTRANEGGPGAEPDRAMSLANAAVVLRQRFDRLGEVADLRRAIELNRQAIAGMPDHLTNPARANLANMYRELYGRTGEIGDLSRAVDAGEGVLARMPPGHPNRATHSADLSVVYQRRFRRLGSRSDLDRAVELGEQALTGTGSRSPSIPQAAGLAHLERYLLHGVTGDLDRSIELSQRSADETPAGHIERPGRLLDAAIGYFERFRRRGAETDLTRAIAMGEEALGAMADDQPGRAQHLAELSLAHLEKFHLESGDESADRAIGLAAEAEAALAADHPDFTGILGLRCMAHQARYWLRRRRSDLDEAIAAGERALELSGPDDPRLADQVANIAVAYIGRMDHFRRSITPDRLAWLCEQAAGAGSAQPAERLRACWRVGALALAMGRAELAVPLLDQAVDLLPATAPREGDWADQEHRLGSQPDLVSQAVAAHCTAGDPGGALAVAEAGRAGPSYSPTRSDPVRT</sequence>
<name>A0ABW6W9M5_9ACTN</name>
<gene>
    <name evidence="1" type="ORF">ACFY35_08145</name>
</gene>
<accession>A0ABW6W9M5</accession>
<protein>
    <submittedName>
        <fullName evidence="1">Tetratricopeptide repeat protein</fullName>
    </submittedName>
</protein>
<reference evidence="1 2" key="1">
    <citation type="submission" date="2024-10" db="EMBL/GenBank/DDBJ databases">
        <title>The Natural Products Discovery Center: Release of the First 8490 Sequenced Strains for Exploring Actinobacteria Biosynthetic Diversity.</title>
        <authorList>
            <person name="Kalkreuter E."/>
            <person name="Kautsar S.A."/>
            <person name="Yang D."/>
            <person name="Bader C.D."/>
            <person name="Teijaro C.N."/>
            <person name="Fluegel L."/>
            <person name="Davis C.M."/>
            <person name="Simpson J.R."/>
            <person name="Lauterbach L."/>
            <person name="Steele A.D."/>
            <person name="Gui C."/>
            <person name="Meng S."/>
            <person name="Li G."/>
            <person name="Viehrig K."/>
            <person name="Ye F."/>
            <person name="Su P."/>
            <person name="Kiefer A.F."/>
            <person name="Nichols A."/>
            <person name="Cepeda A.J."/>
            <person name="Yan W."/>
            <person name="Fan B."/>
            <person name="Jiang Y."/>
            <person name="Adhikari A."/>
            <person name="Zheng C.-J."/>
            <person name="Schuster L."/>
            <person name="Cowan T.M."/>
            <person name="Smanski M.J."/>
            <person name="Chevrette M.G."/>
            <person name="De Carvalho L.P.S."/>
            <person name="Shen B."/>
        </authorList>
    </citation>
    <scope>NUCLEOTIDE SEQUENCE [LARGE SCALE GENOMIC DNA]</scope>
    <source>
        <strain evidence="1 2">NPDC000087</strain>
    </source>
</reference>
<dbReference type="RefSeq" id="WP_026205299.1">
    <property type="nucleotide sequence ID" value="NZ_JBIAZU010000001.1"/>
</dbReference>
<dbReference type="Gene3D" id="1.25.40.10">
    <property type="entry name" value="Tetratricopeptide repeat domain"/>
    <property type="match status" value="2"/>
</dbReference>
<comment type="caution">
    <text evidence="1">The sequence shown here is derived from an EMBL/GenBank/DDBJ whole genome shotgun (WGS) entry which is preliminary data.</text>
</comment>
<dbReference type="SUPFAM" id="SSF48452">
    <property type="entry name" value="TPR-like"/>
    <property type="match status" value="1"/>
</dbReference>
<organism evidence="1 2">
    <name type="scientific">Paractinoplanes globisporus</name>
    <dbReference type="NCBI Taxonomy" id="113565"/>
    <lineage>
        <taxon>Bacteria</taxon>
        <taxon>Bacillati</taxon>
        <taxon>Actinomycetota</taxon>
        <taxon>Actinomycetes</taxon>
        <taxon>Micromonosporales</taxon>
        <taxon>Micromonosporaceae</taxon>
        <taxon>Paractinoplanes</taxon>
    </lineage>
</organism>
<dbReference type="InterPro" id="IPR011990">
    <property type="entry name" value="TPR-like_helical_dom_sf"/>
</dbReference>
<evidence type="ECO:0000313" key="2">
    <source>
        <dbReference type="Proteomes" id="UP001602245"/>
    </source>
</evidence>
<dbReference type="Proteomes" id="UP001602245">
    <property type="component" value="Unassembled WGS sequence"/>
</dbReference>
<proteinExistence type="predicted"/>
<keyword evidence="2" id="KW-1185">Reference proteome</keyword>
<dbReference type="EMBL" id="JBIAZU010000001">
    <property type="protein sequence ID" value="MFF5289394.1"/>
    <property type="molecule type" value="Genomic_DNA"/>
</dbReference>
<dbReference type="SUPFAM" id="SSF81901">
    <property type="entry name" value="HCP-like"/>
    <property type="match status" value="1"/>
</dbReference>
<evidence type="ECO:0000313" key="1">
    <source>
        <dbReference type="EMBL" id="MFF5289394.1"/>
    </source>
</evidence>